<dbReference type="Gene3D" id="1.10.260.40">
    <property type="entry name" value="lambda repressor-like DNA-binding domains"/>
    <property type="match status" value="1"/>
</dbReference>
<dbReference type="GO" id="GO:0005829">
    <property type="term" value="C:cytosol"/>
    <property type="evidence" value="ECO:0007669"/>
    <property type="project" value="TreeGrafter"/>
</dbReference>
<dbReference type="Pfam" id="PF01381">
    <property type="entry name" value="HTH_3"/>
    <property type="match status" value="1"/>
</dbReference>
<keyword evidence="1" id="KW-0238">DNA-binding</keyword>
<evidence type="ECO:0000313" key="4">
    <source>
        <dbReference type="Proteomes" id="UP000310263"/>
    </source>
</evidence>
<dbReference type="PANTHER" id="PTHR46797">
    <property type="entry name" value="HTH-TYPE TRANSCRIPTIONAL REGULATOR"/>
    <property type="match status" value="1"/>
</dbReference>
<evidence type="ECO:0000259" key="2">
    <source>
        <dbReference type="PROSITE" id="PS50943"/>
    </source>
</evidence>
<protein>
    <submittedName>
        <fullName evidence="3">XRE family transcriptional regulator</fullName>
    </submittedName>
</protein>
<dbReference type="GO" id="GO:0003677">
    <property type="term" value="F:DNA binding"/>
    <property type="evidence" value="ECO:0007669"/>
    <property type="project" value="UniProtKB-KW"/>
</dbReference>
<gene>
    <name evidence="3" type="ORF">E5334_00410</name>
</gene>
<accession>A0A4S2F6S4</accession>
<dbReference type="GO" id="GO:0003700">
    <property type="term" value="F:DNA-binding transcription factor activity"/>
    <property type="evidence" value="ECO:0007669"/>
    <property type="project" value="TreeGrafter"/>
</dbReference>
<dbReference type="EMBL" id="SRYE01000001">
    <property type="protein sequence ID" value="TGY63021.1"/>
    <property type="molecule type" value="Genomic_DNA"/>
</dbReference>
<dbReference type="InterPro" id="IPR010982">
    <property type="entry name" value="Lambda_DNA-bd_dom_sf"/>
</dbReference>
<dbReference type="PANTHER" id="PTHR46797:SF1">
    <property type="entry name" value="METHYLPHOSPHONATE SYNTHASE"/>
    <property type="match status" value="1"/>
</dbReference>
<reference evidence="3 4" key="1">
    <citation type="submission" date="2019-04" db="EMBL/GenBank/DDBJ databases">
        <title>Microbes associate with the intestines of laboratory mice.</title>
        <authorList>
            <person name="Navarre W."/>
            <person name="Wong E."/>
            <person name="Huang K."/>
            <person name="Tropini C."/>
            <person name="Ng K."/>
            <person name="Yu B."/>
        </authorList>
    </citation>
    <scope>NUCLEOTIDE SEQUENCE [LARGE SCALE GENOMIC DNA]</scope>
    <source>
        <strain evidence="3 4">NM07_P-09</strain>
    </source>
</reference>
<dbReference type="RefSeq" id="WP_136011646.1">
    <property type="nucleotide sequence ID" value="NZ_SRYE01000001.1"/>
</dbReference>
<dbReference type="PROSITE" id="PS50943">
    <property type="entry name" value="HTH_CROC1"/>
    <property type="match status" value="1"/>
</dbReference>
<dbReference type="InterPro" id="IPR001387">
    <property type="entry name" value="Cro/C1-type_HTH"/>
</dbReference>
<dbReference type="CDD" id="cd00093">
    <property type="entry name" value="HTH_XRE"/>
    <property type="match status" value="1"/>
</dbReference>
<evidence type="ECO:0000313" key="3">
    <source>
        <dbReference type="EMBL" id="TGY63021.1"/>
    </source>
</evidence>
<dbReference type="OrthoDB" id="3196883at2"/>
<name>A0A4S2F6S4_9ACTN</name>
<proteinExistence type="predicted"/>
<dbReference type="InterPro" id="IPR050807">
    <property type="entry name" value="TransReg_Diox_bact_type"/>
</dbReference>
<comment type="caution">
    <text evidence="3">The sequence shown here is derived from an EMBL/GenBank/DDBJ whole genome shotgun (WGS) entry which is preliminary data.</text>
</comment>
<sequence>MAQLFSARLKALLKERGLSQKELAVMTGLTPPAISRYITGERMPRAIVIAKIAKALGVHPDDLTGTNHEQAVNEAVQLLARNANSLSDSQKEQLIKMLIRR</sequence>
<dbReference type="SMART" id="SM00530">
    <property type="entry name" value="HTH_XRE"/>
    <property type="match status" value="1"/>
</dbReference>
<evidence type="ECO:0000256" key="1">
    <source>
        <dbReference type="ARBA" id="ARBA00023125"/>
    </source>
</evidence>
<dbReference type="Proteomes" id="UP000310263">
    <property type="component" value="Unassembled WGS sequence"/>
</dbReference>
<feature type="domain" description="HTH cro/C1-type" evidence="2">
    <location>
        <begin position="9"/>
        <end position="63"/>
    </location>
</feature>
<dbReference type="SUPFAM" id="SSF47413">
    <property type="entry name" value="lambda repressor-like DNA-binding domains"/>
    <property type="match status" value="1"/>
</dbReference>
<dbReference type="AlphaFoldDB" id="A0A4S2F6S4"/>
<keyword evidence="4" id="KW-1185">Reference proteome</keyword>
<organism evidence="3 4">
    <name type="scientific">Muricaecibacterium torontonense</name>
    <dbReference type="NCBI Taxonomy" id="3032871"/>
    <lineage>
        <taxon>Bacteria</taxon>
        <taxon>Bacillati</taxon>
        <taxon>Actinomycetota</taxon>
        <taxon>Coriobacteriia</taxon>
        <taxon>Coriobacteriales</taxon>
        <taxon>Atopobiaceae</taxon>
        <taxon>Muricaecibacterium</taxon>
    </lineage>
</organism>